<dbReference type="AlphaFoldDB" id="A0A428MK91"/>
<evidence type="ECO:0000259" key="2">
    <source>
        <dbReference type="Pfam" id="PF07593"/>
    </source>
</evidence>
<accession>A0A428MK91</accession>
<dbReference type="PANTHER" id="PTHR16026">
    <property type="entry name" value="CARTILAGE ACIDIC PROTEIN 1"/>
    <property type="match status" value="1"/>
</dbReference>
<reference evidence="3 4" key="1">
    <citation type="submission" date="2018-12" db="EMBL/GenBank/DDBJ databases">
        <title>Sequencing of bacterial isolates from soil warming experiment in Harvard Forest, Massachusetts, USA.</title>
        <authorList>
            <person name="Deangelis K."/>
        </authorList>
    </citation>
    <scope>NUCLEOTIDE SEQUENCE [LARGE SCALE GENOMIC DNA]</scope>
    <source>
        <strain evidence="3 4">EB153</strain>
    </source>
</reference>
<dbReference type="InterPro" id="IPR013517">
    <property type="entry name" value="FG-GAP"/>
</dbReference>
<dbReference type="RefSeq" id="WP_260472863.1">
    <property type="nucleotide sequence ID" value="NZ_RSDW01000001.1"/>
</dbReference>
<keyword evidence="4" id="KW-1185">Reference proteome</keyword>
<proteinExistence type="predicted"/>
<dbReference type="SUPFAM" id="SSF69318">
    <property type="entry name" value="Integrin alpha N-terminal domain"/>
    <property type="match status" value="1"/>
</dbReference>
<dbReference type="InterPro" id="IPR011519">
    <property type="entry name" value="UnbV_ASPIC"/>
</dbReference>
<dbReference type="InterPro" id="IPR028994">
    <property type="entry name" value="Integrin_alpha_N"/>
</dbReference>
<gene>
    <name evidence="3" type="ORF">EDE15_2887</name>
</gene>
<dbReference type="Pfam" id="PF07593">
    <property type="entry name" value="UnbV_ASPIC"/>
    <property type="match status" value="1"/>
</dbReference>
<dbReference type="Proteomes" id="UP000269669">
    <property type="component" value="Unassembled WGS sequence"/>
</dbReference>
<sequence length="607" mass="66552">MIQEKKHRLQDEMSKAKAHISRRDFLWMATSSTLAMAQGVTTRNLKPLPRGKPSGIPFLAHFTDVAAQAGLTIPVVYGGLKHKDYIVETVGCGVAFLDYDNDGWLDIFILSGTRTDPAILDSSNRLYKNNRDGTFTDVTEKAGLVRSGWASGVTVGDYNNDGFEDIFVTYYGQNVLYRNNGDGTFTDVTRQAGLLYEGNTRWGSGCTFLDYDRDGHLDLFVANYVDLHLDRLPKPGANPFCNFKGVAVNCGPRGLPMPRNYLYRNQGDGTFRDVSQETGIAKAQRTYSMTSVAADFIGDGWTDLYVASDSTPSLLFRNKHNSTFVEEGAERGIAFSADGAEQAGMGVAVGDYNLDGNLDIFKTHFSDDTNVLYRNDGTGNFTDVTISAGFGVETRYICWGTGFADFDNNGWPDLAVVTGSVYPEVEAEFLEYPLKTPRFIFRNLGTGKFEELIEEAGPGISAVHCSRGCAFGDFDNDGDVDMVVINLNEPPSLLRNDVSGDGNWLKVFLVGTQSNRSAIGSRVIAKYSGKAQAQSVMAQSSFYSVNDRRLHFGLGANARADLEIHWTNGLIERFPGVVANQLVTIREGKGILASSLPGVKRRSNQEL</sequence>
<protein>
    <submittedName>
        <fullName evidence="3">VCBS repeat protein</fullName>
    </submittedName>
</protein>
<comment type="caution">
    <text evidence="3">The sequence shown here is derived from an EMBL/GenBank/DDBJ whole genome shotgun (WGS) entry which is preliminary data.</text>
</comment>
<dbReference type="PANTHER" id="PTHR16026:SF0">
    <property type="entry name" value="CARTILAGE ACIDIC PROTEIN 1"/>
    <property type="match status" value="1"/>
</dbReference>
<name>A0A428MK91_9BACT</name>
<organism evidence="3 4">
    <name type="scientific">Edaphobacter aggregans</name>
    <dbReference type="NCBI Taxonomy" id="570835"/>
    <lineage>
        <taxon>Bacteria</taxon>
        <taxon>Pseudomonadati</taxon>
        <taxon>Acidobacteriota</taxon>
        <taxon>Terriglobia</taxon>
        <taxon>Terriglobales</taxon>
        <taxon>Acidobacteriaceae</taxon>
        <taxon>Edaphobacter</taxon>
    </lineage>
</organism>
<feature type="domain" description="ASPIC/UnbV" evidence="2">
    <location>
        <begin position="518"/>
        <end position="584"/>
    </location>
</feature>
<dbReference type="InterPro" id="IPR027039">
    <property type="entry name" value="Crtac1"/>
</dbReference>
<evidence type="ECO:0000256" key="1">
    <source>
        <dbReference type="ARBA" id="ARBA00022729"/>
    </source>
</evidence>
<dbReference type="Gene3D" id="2.130.10.130">
    <property type="entry name" value="Integrin alpha, N-terminal"/>
    <property type="match status" value="2"/>
</dbReference>
<dbReference type="Pfam" id="PF13517">
    <property type="entry name" value="FG-GAP_3"/>
    <property type="match status" value="3"/>
</dbReference>
<evidence type="ECO:0000313" key="3">
    <source>
        <dbReference type="EMBL" id="RSL17355.1"/>
    </source>
</evidence>
<keyword evidence="1" id="KW-0732">Signal</keyword>
<dbReference type="EMBL" id="RSDW01000001">
    <property type="protein sequence ID" value="RSL17355.1"/>
    <property type="molecule type" value="Genomic_DNA"/>
</dbReference>
<evidence type="ECO:0000313" key="4">
    <source>
        <dbReference type="Proteomes" id="UP000269669"/>
    </source>
</evidence>